<comment type="caution">
    <text evidence="1">The sequence shown here is derived from an EMBL/GenBank/DDBJ whole genome shotgun (WGS) entry which is preliminary data.</text>
</comment>
<evidence type="ECO:0000313" key="1">
    <source>
        <dbReference type="EMBL" id="RGQ42405.1"/>
    </source>
</evidence>
<dbReference type="AlphaFoldDB" id="A0A412AYY9"/>
<protein>
    <submittedName>
        <fullName evidence="1">Uncharacterized protein</fullName>
    </submittedName>
</protein>
<gene>
    <name evidence="1" type="ORF">DWY99_04795</name>
</gene>
<organism evidence="1 2">
    <name type="scientific">[Clostridium] leptum</name>
    <dbReference type="NCBI Taxonomy" id="1535"/>
    <lineage>
        <taxon>Bacteria</taxon>
        <taxon>Bacillati</taxon>
        <taxon>Bacillota</taxon>
        <taxon>Clostridia</taxon>
        <taxon>Eubacteriales</taxon>
        <taxon>Oscillospiraceae</taxon>
        <taxon>Oscillospiraceae incertae sedis</taxon>
    </lineage>
</organism>
<name>A0A412AYY9_9FIRM</name>
<sequence length="197" mass="22641">MFQTAPGVTIPFPEKIQEQFQVYDGQSIQANISFEKLKSLLTEFYQSLPEPLFFVLQLPLSIQEERQLGHDKISHQEVCCLDGQTRGQIDSILNSYGQILLEDGMSQFAIASHVNHEEIFIKKYKLTDLYSSSPRRFIPLLQRYGLTETDHLFTVWDTFSQETPGKCRRISINGLDAYAIAERLTKKGMYRAKIIEG</sequence>
<reference evidence="1 2" key="1">
    <citation type="submission" date="2018-08" db="EMBL/GenBank/DDBJ databases">
        <title>A genome reference for cultivated species of the human gut microbiota.</title>
        <authorList>
            <person name="Zou Y."/>
            <person name="Xue W."/>
            <person name="Luo G."/>
        </authorList>
    </citation>
    <scope>NUCLEOTIDE SEQUENCE [LARGE SCALE GENOMIC DNA]</scope>
    <source>
        <strain evidence="1 2">AF28-26</strain>
    </source>
</reference>
<evidence type="ECO:0000313" key="2">
    <source>
        <dbReference type="Proteomes" id="UP000284751"/>
    </source>
</evidence>
<accession>A0A412AYY9</accession>
<proteinExistence type="predicted"/>
<dbReference type="Proteomes" id="UP000284751">
    <property type="component" value="Unassembled WGS sequence"/>
</dbReference>
<dbReference type="EMBL" id="QRTC01000012">
    <property type="protein sequence ID" value="RGQ42405.1"/>
    <property type="molecule type" value="Genomic_DNA"/>
</dbReference>